<dbReference type="AlphaFoldDB" id="A0A1I6F4I0"/>
<dbReference type="Pfam" id="PF13021">
    <property type="entry name" value="DUF3885"/>
    <property type="match status" value="1"/>
</dbReference>
<dbReference type="InterPro" id="IPR024976">
    <property type="entry name" value="DUF3885"/>
</dbReference>
<dbReference type="EMBL" id="FOYL01000008">
    <property type="protein sequence ID" value="SFR24800.1"/>
    <property type="molecule type" value="Genomic_DNA"/>
</dbReference>
<gene>
    <name evidence="2" type="ORF">SAMN04488564_10877</name>
</gene>
<evidence type="ECO:0000259" key="1">
    <source>
        <dbReference type="Pfam" id="PF13021"/>
    </source>
</evidence>
<reference evidence="3" key="1">
    <citation type="submission" date="2016-10" db="EMBL/GenBank/DDBJ databases">
        <authorList>
            <person name="Varghese N."/>
            <person name="Submissions S."/>
        </authorList>
    </citation>
    <scope>NUCLEOTIDE SEQUENCE [LARGE SCALE GENOMIC DNA]</scope>
    <source>
        <strain evidence="3">DSM 44232</strain>
    </source>
</reference>
<organism evidence="2 3">
    <name type="scientific">Lentzea waywayandensis</name>
    <dbReference type="NCBI Taxonomy" id="84724"/>
    <lineage>
        <taxon>Bacteria</taxon>
        <taxon>Bacillati</taxon>
        <taxon>Actinomycetota</taxon>
        <taxon>Actinomycetes</taxon>
        <taxon>Pseudonocardiales</taxon>
        <taxon>Pseudonocardiaceae</taxon>
        <taxon>Lentzea</taxon>
    </lineage>
</organism>
<protein>
    <recommendedName>
        <fullName evidence="1">DUF3885 domain-containing protein</fullName>
    </recommendedName>
</protein>
<name>A0A1I6F4I0_9PSEU</name>
<accession>A0A1I6F4I0</accession>
<sequence length="190" mass="21996">MPDEELLRRWEKRWPDCPPIGHELRCERDRWVRFHSLPESKRYPDTEDEWAIVLDRYNTVLDELFAGIDVYVATSDWSGTPVPPERPHERTQWHPGAHHWTSIHTDPDPDDPIYTHVYVSQIPWERGRIDALLRAVADDATAGVLITDTGLQRIYCPYDGGADVILTTSAERDQLRSRHTDWLSAHPAGL</sequence>
<evidence type="ECO:0000313" key="2">
    <source>
        <dbReference type="EMBL" id="SFR24800.1"/>
    </source>
</evidence>
<proteinExistence type="predicted"/>
<feature type="domain" description="DUF3885" evidence="1">
    <location>
        <begin position="22"/>
        <end position="187"/>
    </location>
</feature>
<evidence type="ECO:0000313" key="3">
    <source>
        <dbReference type="Proteomes" id="UP000198583"/>
    </source>
</evidence>
<dbReference type="Proteomes" id="UP000198583">
    <property type="component" value="Unassembled WGS sequence"/>
</dbReference>
<dbReference type="RefSeq" id="WP_177320642.1">
    <property type="nucleotide sequence ID" value="NZ_FOYL01000008.1"/>
</dbReference>
<keyword evidence="3" id="KW-1185">Reference proteome</keyword>